<feature type="region of interest" description="Disordered" evidence="1">
    <location>
        <begin position="299"/>
        <end position="381"/>
    </location>
</feature>
<dbReference type="OrthoDB" id="129764at2759"/>
<feature type="region of interest" description="Disordered" evidence="1">
    <location>
        <begin position="180"/>
        <end position="211"/>
    </location>
</feature>
<proteinExistence type="predicted"/>
<feature type="region of interest" description="Disordered" evidence="1">
    <location>
        <begin position="85"/>
        <end position="147"/>
    </location>
</feature>
<keyword evidence="3" id="KW-1185">Reference proteome</keyword>
<comment type="caution">
    <text evidence="2">The sequence shown here is derived from an EMBL/GenBank/DDBJ whole genome shotgun (WGS) entry which is preliminary data.</text>
</comment>
<dbReference type="EMBL" id="BSXT01000978">
    <property type="protein sequence ID" value="GMF36957.1"/>
    <property type="molecule type" value="Genomic_DNA"/>
</dbReference>
<evidence type="ECO:0000313" key="3">
    <source>
        <dbReference type="Proteomes" id="UP001165121"/>
    </source>
</evidence>
<feature type="compositionally biased region" description="Low complexity" evidence="1">
    <location>
        <begin position="131"/>
        <end position="147"/>
    </location>
</feature>
<protein>
    <submittedName>
        <fullName evidence="2">Unnamed protein product</fullName>
    </submittedName>
</protein>
<gene>
    <name evidence="2" type="ORF">Pfra01_001021500</name>
</gene>
<dbReference type="PANTHER" id="PTHR34409:SF1">
    <property type="entry name" value="MYB-LIKE DOMAIN-CONTAINING PROTEIN"/>
    <property type="match status" value="1"/>
</dbReference>
<dbReference type="PANTHER" id="PTHR34409">
    <property type="entry name" value="SET DOMAIN-CONTAINING PROTEIN"/>
    <property type="match status" value="1"/>
</dbReference>
<organism evidence="2 3">
    <name type="scientific">Phytophthora fragariaefolia</name>
    <dbReference type="NCBI Taxonomy" id="1490495"/>
    <lineage>
        <taxon>Eukaryota</taxon>
        <taxon>Sar</taxon>
        <taxon>Stramenopiles</taxon>
        <taxon>Oomycota</taxon>
        <taxon>Peronosporomycetes</taxon>
        <taxon>Peronosporales</taxon>
        <taxon>Peronosporaceae</taxon>
        <taxon>Phytophthora</taxon>
    </lineage>
</organism>
<name>A0A9W6XDU3_9STRA</name>
<evidence type="ECO:0000256" key="1">
    <source>
        <dbReference type="SAM" id="MobiDB-lite"/>
    </source>
</evidence>
<sequence>MATISGSFAVVILPHAATATSRTTKILKIDLGGYRGPCAPAAQIRGPVQPPEAHGYRSDAPACEERVKQAKQAIDDKANVVEMDDDADVDPPAETEQRADQLIDDPDFSFVQGGDCFDDGEGGGENDRAGEGIPSSSQSSGGASRTGIVSCEESVEIDFAFGDVVPTDAYSALGLRAREPATPSPVDAGAEVSSKANRTPAARGYNPGGRDEQEAYRHLSLQSSSNRLDGGNLYTFRDNICSKRAREAGDKDDAEHSFAKTKRLRALKNTNVLKMKLGELEKSSKSFGSSTFEMMMLLREESDRRSEARRHEEELRRREEAATKEAQRQADKREAEERRRADGAAKEVRRLAEKHEAEERRREDKRDAEDRMRRDKEDASARMREMIMLIGAIFNKEK</sequence>
<evidence type="ECO:0000313" key="2">
    <source>
        <dbReference type="EMBL" id="GMF36957.1"/>
    </source>
</evidence>
<dbReference type="AlphaFoldDB" id="A0A9W6XDU3"/>
<accession>A0A9W6XDU3</accession>
<reference evidence="2" key="1">
    <citation type="submission" date="2023-04" db="EMBL/GenBank/DDBJ databases">
        <title>Phytophthora fragariaefolia NBRC 109709.</title>
        <authorList>
            <person name="Ichikawa N."/>
            <person name="Sato H."/>
            <person name="Tonouchi N."/>
        </authorList>
    </citation>
    <scope>NUCLEOTIDE SEQUENCE</scope>
    <source>
        <strain evidence="2">NBRC 109709</strain>
    </source>
</reference>
<dbReference type="Proteomes" id="UP001165121">
    <property type="component" value="Unassembled WGS sequence"/>
</dbReference>